<evidence type="ECO:0000313" key="5">
    <source>
        <dbReference type="Proteomes" id="UP000663970"/>
    </source>
</evidence>
<keyword evidence="2" id="KW-0472">Membrane</keyword>
<evidence type="ECO:0000313" key="4">
    <source>
        <dbReference type="EMBL" id="MBN8235356.1"/>
    </source>
</evidence>
<protein>
    <submittedName>
        <fullName evidence="4">PH domain-containing protein</fullName>
    </submittedName>
</protein>
<feature type="compositionally biased region" description="Basic and acidic residues" evidence="1">
    <location>
        <begin position="164"/>
        <end position="174"/>
    </location>
</feature>
<keyword evidence="5" id="KW-1185">Reference proteome</keyword>
<evidence type="ECO:0000259" key="3">
    <source>
        <dbReference type="Pfam" id="PF03703"/>
    </source>
</evidence>
<proteinExistence type="predicted"/>
<sequence length="520" mass="59286">MIKDGRNRYHPMAMLHDYIHLIKTTVPLFFLAFVLKADSSAWLFTYGRYILPAAVICSALYIPVKWYTKTYEILPSAIVVTSKLFTTSTKTIPYSKIQQVKRKTTWVHRLLGMTSLTLETSAEGRDGTVRFDVLRPSEASSMEQRVQQEKPDVERETFLEKQDQENAQEGNHEQEEVEQAAAATPVDQKEPRVIGDEKTIHFKPTKKDLIKASLASLSFLAVIPLAGSRLSDAEDLHFEKQVDGLFESLLSSIGMIVGALAVLTVIGVGLGFVRTYKKYGKYELASTSERIFITKGAWEQDYLSVRKDHVQAVLIEQSLMKRLLGFASLKLVIAGENEGEEEVTSVYPFLPVKRAYSLVHEVLPDYRVLGNMDRLPRRAFYLRLLRPSWIWVAVTAGLYFFKPGSLFIDLPWWAFSSALFVIIVLSRIQGYVHSRFQMDDTFIQFQAGGFTKTLYLSKRSKVIELEVSRNYVQQKSGLASVKLINRANPVRETIMNDVPDEFAERLKVWYTHQTLKRKAS</sequence>
<feature type="transmembrane region" description="Helical" evidence="2">
    <location>
        <begin position="41"/>
        <end position="62"/>
    </location>
</feature>
<dbReference type="InterPro" id="IPR005182">
    <property type="entry name" value="YdbS-like_PH"/>
</dbReference>
<feature type="domain" description="YdbS-like PH" evidence="3">
    <location>
        <begin position="433"/>
        <end position="490"/>
    </location>
</feature>
<feature type="transmembrane region" description="Helical" evidence="2">
    <location>
        <begin position="380"/>
        <end position="400"/>
    </location>
</feature>
<feature type="region of interest" description="Disordered" evidence="1">
    <location>
        <begin position="164"/>
        <end position="196"/>
    </location>
</feature>
<feature type="compositionally biased region" description="Basic and acidic residues" evidence="1">
    <location>
        <begin position="187"/>
        <end position="196"/>
    </location>
</feature>
<dbReference type="Pfam" id="PF03703">
    <property type="entry name" value="bPH_2"/>
    <property type="match status" value="3"/>
</dbReference>
<keyword evidence="2" id="KW-0812">Transmembrane</keyword>
<evidence type="ECO:0000256" key="2">
    <source>
        <dbReference type="SAM" id="Phobius"/>
    </source>
</evidence>
<dbReference type="PANTHER" id="PTHR34473:SF2">
    <property type="entry name" value="UPF0699 TRANSMEMBRANE PROTEIN YDBT"/>
    <property type="match status" value="1"/>
</dbReference>
<accession>A0ABS3DVJ3</accession>
<name>A0ABS3DVJ3_9BACI</name>
<dbReference type="PIRSF" id="PIRSF026631">
    <property type="entry name" value="UCP026631"/>
    <property type="match status" value="1"/>
</dbReference>
<dbReference type="PANTHER" id="PTHR34473">
    <property type="entry name" value="UPF0699 TRANSMEMBRANE PROTEIN YDBS"/>
    <property type="match status" value="1"/>
</dbReference>
<organism evidence="4 5">
    <name type="scientific">Halobacillus kuroshimensis</name>
    <dbReference type="NCBI Taxonomy" id="302481"/>
    <lineage>
        <taxon>Bacteria</taxon>
        <taxon>Bacillati</taxon>
        <taxon>Bacillota</taxon>
        <taxon>Bacilli</taxon>
        <taxon>Bacillales</taxon>
        <taxon>Bacillaceae</taxon>
        <taxon>Halobacillus</taxon>
    </lineage>
</organism>
<feature type="transmembrane region" description="Helical" evidence="2">
    <location>
        <begin position="209"/>
        <end position="228"/>
    </location>
</feature>
<dbReference type="InterPro" id="IPR014529">
    <property type="entry name" value="UCP026631"/>
</dbReference>
<feature type="transmembrane region" description="Helical" evidence="2">
    <location>
        <begin position="248"/>
        <end position="273"/>
    </location>
</feature>
<feature type="transmembrane region" description="Helical" evidence="2">
    <location>
        <begin position="12"/>
        <end position="35"/>
    </location>
</feature>
<dbReference type="Proteomes" id="UP000663970">
    <property type="component" value="Unassembled WGS sequence"/>
</dbReference>
<comment type="caution">
    <text evidence="4">The sequence shown here is derived from an EMBL/GenBank/DDBJ whole genome shotgun (WGS) entry which is preliminary data.</text>
</comment>
<reference evidence="4 5" key="1">
    <citation type="submission" date="2020-12" db="EMBL/GenBank/DDBJ databases">
        <title>Oil enriched cultivation method for isolating marine PHA-producing bacteria.</title>
        <authorList>
            <person name="Zheng W."/>
            <person name="Yu S."/>
            <person name="Huang Y."/>
        </authorList>
    </citation>
    <scope>NUCLEOTIDE SEQUENCE [LARGE SCALE GENOMIC DNA]</scope>
    <source>
        <strain evidence="4 5">SY-2-6</strain>
    </source>
</reference>
<dbReference type="EMBL" id="JAEKJY010000002">
    <property type="protein sequence ID" value="MBN8235356.1"/>
    <property type="molecule type" value="Genomic_DNA"/>
</dbReference>
<dbReference type="RefSeq" id="WP_206933470.1">
    <property type="nucleotide sequence ID" value="NZ_JAEKJY010000002.1"/>
</dbReference>
<gene>
    <name evidence="4" type="ORF">JF544_08830</name>
</gene>
<feature type="domain" description="YdbS-like PH" evidence="3">
    <location>
        <begin position="66"/>
        <end position="143"/>
    </location>
</feature>
<evidence type="ECO:0000256" key="1">
    <source>
        <dbReference type="SAM" id="MobiDB-lite"/>
    </source>
</evidence>
<keyword evidence="2" id="KW-1133">Transmembrane helix</keyword>
<feature type="transmembrane region" description="Helical" evidence="2">
    <location>
        <begin position="412"/>
        <end position="428"/>
    </location>
</feature>
<feature type="domain" description="YdbS-like PH" evidence="3">
    <location>
        <begin position="284"/>
        <end position="358"/>
    </location>
</feature>